<feature type="non-terminal residue" evidence="2">
    <location>
        <position position="53"/>
    </location>
</feature>
<dbReference type="EMBL" id="CADCVG010000062">
    <property type="protein sequence ID" value="CAA9455221.1"/>
    <property type="molecule type" value="Genomic_DNA"/>
</dbReference>
<name>A0A6J4R2G2_9ACTN</name>
<evidence type="ECO:0000313" key="2">
    <source>
        <dbReference type="EMBL" id="CAA9455221.1"/>
    </source>
</evidence>
<proteinExistence type="predicted"/>
<organism evidence="2">
    <name type="scientific">uncultured Rubrobacteraceae bacterium</name>
    <dbReference type="NCBI Taxonomy" id="349277"/>
    <lineage>
        <taxon>Bacteria</taxon>
        <taxon>Bacillati</taxon>
        <taxon>Actinomycetota</taxon>
        <taxon>Rubrobacteria</taxon>
        <taxon>Rubrobacterales</taxon>
        <taxon>Rubrobacteraceae</taxon>
        <taxon>environmental samples</taxon>
    </lineage>
</organism>
<protein>
    <submittedName>
        <fullName evidence="2">Uncharacterized protein</fullName>
    </submittedName>
</protein>
<feature type="non-terminal residue" evidence="2">
    <location>
        <position position="1"/>
    </location>
</feature>
<evidence type="ECO:0000256" key="1">
    <source>
        <dbReference type="SAM" id="MobiDB-lite"/>
    </source>
</evidence>
<sequence>WRPSWWSYTDLGQPGKQERSCSTPVWRSRSSWASSIQAIRGGFSGAEARGPGD</sequence>
<reference evidence="2" key="1">
    <citation type="submission" date="2020-02" db="EMBL/GenBank/DDBJ databases">
        <authorList>
            <person name="Meier V. D."/>
        </authorList>
    </citation>
    <scope>NUCLEOTIDE SEQUENCE</scope>
    <source>
        <strain evidence="2">AVDCRST_MAG14</strain>
    </source>
</reference>
<accession>A0A6J4R2G2</accession>
<feature type="region of interest" description="Disordered" evidence="1">
    <location>
        <begin position="1"/>
        <end position="23"/>
    </location>
</feature>
<dbReference type="AlphaFoldDB" id="A0A6J4R2G2"/>
<gene>
    <name evidence="2" type="ORF">AVDCRST_MAG14-1507</name>
</gene>